<evidence type="ECO:0000313" key="9">
    <source>
        <dbReference type="Proteomes" id="UP000226192"/>
    </source>
</evidence>
<reference evidence="8 9" key="1">
    <citation type="submission" date="2017-06" db="EMBL/GenBank/DDBJ databases">
        <title>Ant-infecting Ophiocordyceps genomes reveal a high diversity of potential behavioral manipulation genes and a possible major role for enterotoxins.</title>
        <authorList>
            <person name="De Bekker C."/>
            <person name="Evans H.C."/>
            <person name="Brachmann A."/>
            <person name="Hughes D.P."/>
        </authorList>
    </citation>
    <scope>NUCLEOTIDE SEQUENCE [LARGE SCALE GENOMIC DNA]</scope>
    <source>
        <strain evidence="8 9">Map64</strain>
    </source>
</reference>
<dbReference type="OrthoDB" id="1867012at2759"/>
<evidence type="ECO:0000256" key="1">
    <source>
        <dbReference type="ARBA" id="ARBA00004173"/>
    </source>
</evidence>
<dbReference type="Proteomes" id="UP000226192">
    <property type="component" value="Unassembled WGS sequence"/>
</dbReference>
<evidence type="ECO:0000256" key="5">
    <source>
        <dbReference type="ARBA" id="ARBA00023274"/>
    </source>
</evidence>
<keyword evidence="4" id="KW-0496">Mitochondrion</keyword>
<keyword evidence="9" id="KW-1185">Reference proteome</keyword>
<dbReference type="GO" id="GO:0006412">
    <property type="term" value="P:translation"/>
    <property type="evidence" value="ECO:0007669"/>
    <property type="project" value="InterPro"/>
</dbReference>
<feature type="compositionally biased region" description="Basic residues" evidence="7">
    <location>
        <begin position="277"/>
        <end position="290"/>
    </location>
</feature>
<dbReference type="Pfam" id="PF01016">
    <property type="entry name" value="Ribosomal_L27"/>
    <property type="match status" value="1"/>
</dbReference>
<name>A0A2C5YE07_9HYPO</name>
<dbReference type="GO" id="GO:0003735">
    <property type="term" value="F:structural constituent of ribosome"/>
    <property type="evidence" value="ECO:0007669"/>
    <property type="project" value="InterPro"/>
</dbReference>
<feature type="region of interest" description="Disordered" evidence="7">
    <location>
        <begin position="277"/>
        <end position="306"/>
    </location>
</feature>
<gene>
    <name evidence="8" type="ORF">CDD81_1796</name>
</gene>
<dbReference type="PRINTS" id="PR00063">
    <property type="entry name" value="RIBOSOMALL27"/>
</dbReference>
<dbReference type="STRING" id="1399860.A0A2C5YE07"/>
<dbReference type="Gene3D" id="2.40.50.100">
    <property type="match status" value="1"/>
</dbReference>
<dbReference type="PANTHER" id="PTHR15893">
    <property type="entry name" value="RIBOSOMAL PROTEIN L27"/>
    <property type="match status" value="1"/>
</dbReference>
<evidence type="ECO:0000256" key="2">
    <source>
        <dbReference type="ARBA" id="ARBA00010797"/>
    </source>
</evidence>
<dbReference type="EMBL" id="NJET01000015">
    <property type="protein sequence ID" value="PHH65710.1"/>
    <property type="molecule type" value="Genomic_DNA"/>
</dbReference>
<keyword evidence="5" id="KW-0687">Ribonucleoprotein</keyword>
<dbReference type="AlphaFoldDB" id="A0A2C5YE07"/>
<sequence length="306" mass="35707">MQLLTMRPAPAAVFAPVLRACSAPRLLGAALQVRYASVKTQGAYKKQPKRGIPKKLGAKRTGDQYVIPGNIIYKQRGSVWHPGENCMMGRTHSIHAMVPGYVKYYRDPDKHPRRKYIGVTLRREDTLPYPKNAQRRRRLGMAEHRIKPPRHPYMKHYTASMSSNDELFDIGQPPLTSEELLAKQPLSPSGIPWQVVRKVEGEPDRVLRLRKDYSYKEDNWRLGKLIKTAHLRSRQFRSRKKFFRHRRWRRDRECKFEHQRAALLASRGPLDKIAVVTKKKKASKKEKKMARKEARKETKLRKRAGM</sequence>
<dbReference type="PANTHER" id="PTHR15893:SF0">
    <property type="entry name" value="LARGE RIBOSOMAL SUBUNIT PROTEIN BL27M"/>
    <property type="match status" value="1"/>
</dbReference>
<accession>A0A2C5YE07</accession>
<organism evidence="8 9">
    <name type="scientific">Ophiocordyceps australis</name>
    <dbReference type="NCBI Taxonomy" id="1399860"/>
    <lineage>
        <taxon>Eukaryota</taxon>
        <taxon>Fungi</taxon>
        <taxon>Dikarya</taxon>
        <taxon>Ascomycota</taxon>
        <taxon>Pezizomycotina</taxon>
        <taxon>Sordariomycetes</taxon>
        <taxon>Hypocreomycetidae</taxon>
        <taxon>Hypocreales</taxon>
        <taxon>Ophiocordycipitaceae</taxon>
        <taxon>Ophiocordyceps</taxon>
    </lineage>
</organism>
<dbReference type="GO" id="GO:0005762">
    <property type="term" value="C:mitochondrial large ribosomal subunit"/>
    <property type="evidence" value="ECO:0007669"/>
    <property type="project" value="TreeGrafter"/>
</dbReference>
<comment type="caution">
    <text evidence="8">The sequence shown here is derived from an EMBL/GenBank/DDBJ whole genome shotgun (WGS) entry which is preliminary data.</text>
</comment>
<protein>
    <recommendedName>
        <fullName evidence="6">Large ribosomal subunit protein bL27m</fullName>
    </recommendedName>
</protein>
<keyword evidence="3" id="KW-0689">Ribosomal protein</keyword>
<dbReference type="FunFam" id="2.40.50.100:FF:000042">
    <property type="entry name" value="50S ribosomal protein L27"/>
    <property type="match status" value="1"/>
</dbReference>
<comment type="subcellular location">
    <subcellularLocation>
        <location evidence="1">Mitochondrion</location>
    </subcellularLocation>
</comment>
<evidence type="ECO:0000256" key="4">
    <source>
        <dbReference type="ARBA" id="ARBA00023128"/>
    </source>
</evidence>
<evidence type="ECO:0000256" key="3">
    <source>
        <dbReference type="ARBA" id="ARBA00022980"/>
    </source>
</evidence>
<comment type="similarity">
    <text evidence="2">Belongs to the bacterial ribosomal protein bL27 family.</text>
</comment>
<dbReference type="SUPFAM" id="SSF110324">
    <property type="entry name" value="Ribosomal L27 protein-like"/>
    <property type="match status" value="1"/>
</dbReference>
<evidence type="ECO:0000313" key="8">
    <source>
        <dbReference type="EMBL" id="PHH65710.1"/>
    </source>
</evidence>
<evidence type="ECO:0000256" key="6">
    <source>
        <dbReference type="ARBA" id="ARBA00035267"/>
    </source>
</evidence>
<dbReference type="InterPro" id="IPR001684">
    <property type="entry name" value="Ribosomal_bL27"/>
</dbReference>
<proteinExistence type="inferred from homology"/>
<evidence type="ECO:0000256" key="7">
    <source>
        <dbReference type="SAM" id="MobiDB-lite"/>
    </source>
</evidence>